<comment type="subcellular location">
    <subcellularLocation>
        <location evidence="11">Cell inner membrane</location>
        <topology evidence="11">Multi-pass membrane protein</topology>
    </subcellularLocation>
    <subcellularLocation>
        <location evidence="1">Membrane</location>
        <topology evidence="1">Multi-pass membrane protein</topology>
    </subcellularLocation>
</comment>
<comment type="catalytic activity">
    <reaction evidence="11">
        <text>[GlcNAc-(1-&gt;4)-Mur2Ac(oyl-L-Ala-gamma-D-Glu-L-Lys-D-Ala-D-Ala)](n)-di-trans,octa-cis-undecaprenyl diphosphate + beta-D-GlcNAc-(1-&gt;4)-Mur2Ac(oyl-L-Ala-gamma-D-Glu-L-Lys-D-Ala-D-Ala)-di-trans,octa-cis-undecaprenyl diphosphate = [GlcNAc-(1-&gt;4)-Mur2Ac(oyl-L-Ala-gamma-D-Glu-L-Lys-D-Ala-D-Ala)](n+1)-di-trans,octa-cis-undecaprenyl diphosphate + di-trans,octa-cis-undecaprenyl diphosphate + H(+)</text>
        <dbReference type="Rhea" id="RHEA:23708"/>
        <dbReference type="Rhea" id="RHEA-COMP:9602"/>
        <dbReference type="Rhea" id="RHEA-COMP:9603"/>
        <dbReference type="ChEBI" id="CHEBI:15378"/>
        <dbReference type="ChEBI" id="CHEBI:58405"/>
        <dbReference type="ChEBI" id="CHEBI:60033"/>
        <dbReference type="ChEBI" id="CHEBI:78435"/>
        <dbReference type="EC" id="2.4.99.28"/>
    </reaction>
</comment>
<dbReference type="InterPro" id="IPR001182">
    <property type="entry name" value="FtsW/RodA"/>
</dbReference>
<evidence type="ECO:0000256" key="4">
    <source>
        <dbReference type="ARBA" id="ARBA00022679"/>
    </source>
</evidence>
<dbReference type="GO" id="GO:0008360">
    <property type="term" value="P:regulation of cell shape"/>
    <property type="evidence" value="ECO:0007669"/>
    <property type="project" value="UniProtKB-KW"/>
</dbReference>
<feature type="transmembrane region" description="Helical" evidence="11">
    <location>
        <begin position="273"/>
        <end position="294"/>
    </location>
</feature>
<dbReference type="STRING" id="1317117.ATO7_09952"/>
<dbReference type="GO" id="GO:0051301">
    <property type="term" value="P:cell division"/>
    <property type="evidence" value="ECO:0007669"/>
    <property type="project" value="InterPro"/>
</dbReference>
<dbReference type="PANTHER" id="PTHR30474:SF1">
    <property type="entry name" value="PEPTIDOGLYCAN GLYCOSYLTRANSFERASE MRDB"/>
    <property type="match status" value="1"/>
</dbReference>
<keyword evidence="3 11" id="KW-0328">Glycosyltransferase</keyword>
<feature type="transmembrane region" description="Helical" evidence="11">
    <location>
        <begin position="162"/>
        <end position="180"/>
    </location>
</feature>
<keyword evidence="11" id="KW-0997">Cell inner membrane</keyword>
<dbReference type="GO" id="GO:0005886">
    <property type="term" value="C:plasma membrane"/>
    <property type="evidence" value="ECO:0007669"/>
    <property type="project" value="UniProtKB-SubCell"/>
</dbReference>
<evidence type="ECO:0000256" key="5">
    <source>
        <dbReference type="ARBA" id="ARBA00022692"/>
    </source>
</evidence>
<dbReference type="EC" id="2.4.99.28" evidence="11"/>
<dbReference type="HAMAP" id="MF_02079">
    <property type="entry name" value="PGT_RodA"/>
    <property type="match status" value="1"/>
</dbReference>
<dbReference type="RefSeq" id="WP_083561599.1">
    <property type="nucleotide sequence ID" value="NZ_AQQV01000002.1"/>
</dbReference>
<keyword evidence="5 11" id="KW-0812">Transmembrane</keyword>
<feature type="transmembrane region" description="Helical" evidence="11">
    <location>
        <begin position="20"/>
        <end position="40"/>
    </location>
</feature>
<dbReference type="NCBIfam" id="TIGR02210">
    <property type="entry name" value="rodA_shape"/>
    <property type="match status" value="1"/>
</dbReference>
<comment type="similarity">
    <text evidence="11">Belongs to the SEDS family. MrdB/RodA subfamily.</text>
</comment>
<keyword evidence="10 11" id="KW-0961">Cell wall biogenesis/degradation</keyword>
<feature type="transmembrane region" description="Helical" evidence="11">
    <location>
        <begin position="52"/>
        <end position="73"/>
    </location>
</feature>
<feature type="transmembrane region" description="Helical" evidence="11">
    <location>
        <begin position="339"/>
        <end position="360"/>
    </location>
</feature>
<dbReference type="PROSITE" id="PS00428">
    <property type="entry name" value="FTSW_RODA_SPOVE"/>
    <property type="match status" value="1"/>
</dbReference>
<evidence type="ECO:0000256" key="3">
    <source>
        <dbReference type="ARBA" id="ARBA00022676"/>
    </source>
</evidence>
<keyword evidence="13" id="KW-1185">Reference proteome</keyword>
<dbReference type="PANTHER" id="PTHR30474">
    <property type="entry name" value="CELL CYCLE PROTEIN"/>
    <property type="match status" value="1"/>
</dbReference>
<dbReference type="GO" id="GO:0015648">
    <property type="term" value="F:lipid-linked peptidoglycan transporter activity"/>
    <property type="evidence" value="ECO:0007669"/>
    <property type="project" value="TreeGrafter"/>
</dbReference>
<dbReference type="Pfam" id="PF01098">
    <property type="entry name" value="FTSW_RODA_SPOVE"/>
    <property type="match status" value="1"/>
</dbReference>
<dbReference type="Proteomes" id="UP000192342">
    <property type="component" value="Unassembled WGS sequence"/>
</dbReference>
<protein>
    <recommendedName>
        <fullName evidence="11">Peptidoglycan glycosyltransferase MrdB</fullName>
        <shortName evidence="11">PGT</shortName>
        <ecNumber evidence="11">2.4.99.28</ecNumber>
    </recommendedName>
    <alternativeName>
        <fullName evidence="11">Cell elongation protein RodA</fullName>
    </alternativeName>
    <alternativeName>
        <fullName evidence="11">Cell wall polymerase</fullName>
    </alternativeName>
    <alternativeName>
        <fullName evidence="11">Peptidoglycan polymerase</fullName>
        <shortName evidence="11">PG polymerase</shortName>
    </alternativeName>
</protein>
<feature type="transmembrane region" description="Helical" evidence="11">
    <location>
        <begin position="185"/>
        <end position="204"/>
    </location>
</feature>
<dbReference type="EMBL" id="AQQV01000002">
    <property type="protein sequence ID" value="ORE87356.1"/>
    <property type="molecule type" value="Genomic_DNA"/>
</dbReference>
<dbReference type="GO" id="GO:0009252">
    <property type="term" value="P:peptidoglycan biosynthetic process"/>
    <property type="evidence" value="ECO:0007669"/>
    <property type="project" value="UniProtKB-UniRule"/>
</dbReference>
<feature type="transmembrane region" description="Helical" evidence="11">
    <location>
        <begin position="79"/>
        <end position="95"/>
    </location>
</feature>
<dbReference type="UniPathway" id="UPA00219"/>
<gene>
    <name evidence="11" type="primary">mrdB</name>
    <name evidence="11" type="synonym">rodA</name>
    <name evidence="12" type="ORF">ATO7_09952</name>
</gene>
<dbReference type="GO" id="GO:0008955">
    <property type="term" value="F:peptidoglycan glycosyltransferase activity"/>
    <property type="evidence" value="ECO:0007669"/>
    <property type="project" value="UniProtKB-UniRule"/>
</dbReference>
<comment type="pathway">
    <text evidence="11">Cell wall biogenesis; peptidoglycan biosynthesis.</text>
</comment>
<sequence length="369" mass="39848">MNLESNNAAYSGWTRLHLDGPLLALLALLTAIGLFTVYSATGQDINMVIAQAKRIALGLVALIVVAQCPPEWFRTLTPWAYLAGTIMLIAVLVLGDTSKGAQRWLDLGFVRFQPSELMKFAVPLMVATFLHERRLPPRLFAIATSAAIIAVPTVLIAQQPDLGTALLVVSAGGFALYFAALRWRLILGAIALAGAAAPLLWHNMHDYQRRRVMTLLDPASDPTGAGYHIIQSKIAIGSGGWDGKGWLMGTQARLDFLPEANTDFIFAVFAEEFGLIGVLGLLTVYLLIIARGLYIATRAQDTFSRLVVGSLSLTFFIYLFVNIGMVIGLLPVVGVPLPLVSYGGTSMVSLLASFGLIMSIHTHRKLLSS</sequence>
<organism evidence="12 13">
    <name type="scientific">Oceanococcus atlanticus</name>
    <dbReference type="NCBI Taxonomy" id="1317117"/>
    <lineage>
        <taxon>Bacteria</taxon>
        <taxon>Pseudomonadati</taxon>
        <taxon>Pseudomonadota</taxon>
        <taxon>Gammaproteobacteria</taxon>
        <taxon>Chromatiales</taxon>
        <taxon>Oceanococcaceae</taxon>
        <taxon>Oceanococcus</taxon>
    </lineage>
</organism>
<dbReference type="InterPro" id="IPR011923">
    <property type="entry name" value="RodA/MrdB"/>
</dbReference>
<dbReference type="GO" id="GO:0032153">
    <property type="term" value="C:cell division site"/>
    <property type="evidence" value="ECO:0007669"/>
    <property type="project" value="TreeGrafter"/>
</dbReference>
<name>A0A1Y1SED2_9GAMM</name>
<dbReference type="OrthoDB" id="9768187at2"/>
<proteinExistence type="inferred from homology"/>
<comment type="function">
    <text evidence="11">Peptidoglycan polymerase that is essential for cell wall elongation.</text>
</comment>
<evidence type="ECO:0000256" key="9">
    <source>
        <dbReference type="ARBA" id="ARBA00023136"/>
    </source>
</evidence>
<feature type="transmembrane region" description="Helical" evidence="11">
    <location>
        <begin position="139"/>
        <end position="156"/>
    </location>
</feature>
<keyword evidence="7 11" id="KW-0573">Peptidoglycan synthesis</keyword>
<keyword evidence="2 11" id="KW-1003">Cell membrane</keyword>
<evidence type="ECO:0000256" key="8">
    <source>
        <dbReference type="ARBA" id="ARBA00022989"/>
    </source>
</evidence>
<dbReference type="GO" id="GO:0071555">
    <property type="term" value="P:cell wall organization"/>
    <property type="evidence" value="ECO:0007669"/>
    <property type="project" value="UniProtKB-KW"/>
</dbReference>
<reference evidence="12 13" key="1">
    <citation type="submission" date="2013-04" db="EMBL/GenBank/DDBJ databases">
        <title>Oceanococcus atlanticus 22II-S10r2 Genome Sequencing.</title>
        <authorList>
            <person name="Lai Q."/>
            <person name="Li G."/>
            <person name="Shao Z."/>
        </authorList>
    </citation>
    <scope>NUCLEOTIDE SEQUENCE [LARGE SCALE GENOMIC DNA]</scope>
    <source>
        <strain evidence="12 13">22II-S10r2</strain>
    </source>
</reference>
<keyword evidence="8 11" id="KW-1133">Transmembrane helix</keyword>
<keyword evidence="4 11" id="KW-0808">Transferase</keyword>
<evidence type="ECO:0000313" key="12">
    <source>
        <dbReference type="EMBL" id="ORE87356.1"/>
    </source>
</evidence>
<comment type="caution">
    <text evidence="12">The sequence shown here is derived from an EMBL/GenBank/DDBJ whole genome shotgun (WGS) entry which is preliminary data.</text>
</comment>
<evidence type="ECO:0000256" key="7">
    <source>
        <dbReference type="ARBA" id="ARBA00022984"/>
    </source>
</evidence>
<keyword evidence="9 11" id="KW-0472">Membrane</keyword>
<dbReference type="InterPro" id="IPR018365">
    <property type="entry name" value="Cell_cycle_FtsW-rel_CS"/>
</dbReference>
<feature type="transmembrane region" description="Helical" evidence="11">
    <location>
        <begin position="306"/>
        <end position="333"/>
    </location>
</feature>
<accession>A0A1Y1SED2</accession>
<evidence type="ECO:0000256" key="10">
    <source>
        <dbReference type="ARBA" id="ARBA00023316"/>
    </source>
</evidence>
<dbReference type="AlphaFoldDB" id="A0A1Y1SED2"/>
<evidence type="ECO:0000256" key="2">
    <source>
        <dbReference type="ARBA" id="ARBA00022475"/>
    </source>
</evidence>
<evidence type="ECO:0000313" key="13">
    <source>
        <dbReference type="Proteomes" id="UP000192342"/>
    </source>
</evidence>
<keyword evidence="6 11" id="KW-0133">Cell shape</keyword>
<evidence type="ECO:0000256" key="6">
    <source>
        <dbReference type="ARBA" id="ARBA00022960"/>
    </source>
</evidence>
<evidence type="ECO:0000256" key="1">
    <source>
        <dbReference type="ARBA" id="ARBA00004141"/>
    </source>
</evidence>
<evidence type="ECO:0000256" key="11">
    <source>
        <dbReference type="HAMAP-Rule" id="MF_02079"/>
    </source>
</evidence>